<keyword evidence="11" id="KW-1185">Reference proteome</keyword>
<feature type="domain" description="EF-hand" evidence="9">
    <location>
        <begin position="60"/>
        <end position="95"/>
    </location>
</feature>
<dbReference type="GO" id="GO:0005509">
    <property type="term" value="F:calcium ion binding"/>
    <property type="evidence" value="ECO:0007669"/>
    <property type="project" value="InterPro"/>
</dbReference>
<evidence type="ECO:0000259" key="9">
    <source>
        <dbReference type="PROSITE" id="PS50222"/>
    </source>
</evidence>
<dbReference type="CDD" id="cd00051">
    <property type="entry name" value="EFh"/>
    <property type="match status" value="1"/>
</dbReference>
<dbReference type="Gene3D" id="3.40.50.850">
    <property type="entry name" value="Isochorismatase-like"/>
    <property type="match status" value="1"/>
</dbReference>
<dbReference type="PANTHER" id="PTHR11080">
    <property type="entry name" value="PYRAZINAMIDASE/NICOTINAMIDASE"/>
    <property type="match status" value="1"/>
</dbReference>
<dbReference type="OrthoDB" id="167809at2759"/>
<dbReference type="Pfam" id="PF00857">
    <property type="entry name" value="Isochorismatase"/>
    <property type="match status" value="1"/>
</dbReference>
<keyword evidence="2" id="KW-0662">Pyridine nucleotide biosynthesis</keyword>
<dbReference type="PANTHER" id="PTHR11080:SF2">
    <property type="entry name" value="LD05707P"/>
    <property type="match status" value="1"/>
</dbReference>
<evidence type="ECO:0000256" key="1">
    <source>
        <dbReference type="ARBA" id="ARBA00006336"/>
    </source>
</evidence>
<dbReference type="SUPFAM" id="SSF47473">
    <property type="entry name" value="EF-hand"/>
    <property type="match status" value="1"/>
</dbReference>
<dbReference type="InterPro" id="IPR052347">
    <property type="entry name" value="Isochorismatase_Nicotinamidase"/>
</dbReference>
<evidence type="ECO:0000256" key="6">
    <source>
        <dbReference type="ARBA" id="ARBA00037900"/>
    </source>
</evidence>
<organism evidence="10 11">
    <name type="scientific">Candidula unifasciata</name>
    <dbReference type="NCBI Taxonomy" id="100452"/>
    <lineage>
        <taxon>Eukaryota</taxon>
        <taxon>Metazoa</taxon>
        <taxon>Spiralia</taxon>
        <taxon>Lophotrochozoa</taxon>
        <taxon>Mollusca</taxon>
        <taxon>Gastropoda</taxon>
        <taxon>Heterobranchia</taxon>
        <taxon>Euthyneura</taxon>
        <taxon>Panpulmonata</taxon>
        <taxon>Eupulmonata</taxon>
        <taxon>Stylommatophora</taxon>
        <taxon>Helicina</taxon>
        <taxon>Helicoidea</taxon>
        <taxon>Geomitridae</taxon>
        <taxon>Candidula</taxon>
    </lineage>
</organism>
<keyword evidence="3" id="KW-0479">Metal-binding</keyword>
<evidence type="ECO:0000256" key="5">
    <source>
        <dbReference type="ARBA" id="ARBA00022837"/>
    </source>
</evidence>
<gene>
    <name evidence="10" type="ORF">CUNI_LOCUS10049</name>
</gene>
<keyword evidence="4" id="KW-0378">Hydrolase</keyword>
<dbReference type="InterPro" id="IPR011992">
    <property type="entry name" value="EF-hand-dom_pair"/>
</dbReference>
<dbReference type="SMART" id="SM00054">
    <property type="entry name" value="EFh"/>
    <property type="match status" value="2"/>
</dbReference>
<evidence type="ECO:0000256" key="3">
    <source>
        <dbReference type="ARBA" id="ARBA00022723"/>
    </source>
</evidence>
<evidence type="ECO:0000313" key="10">
    <source>
        <dbReference type="EMBL" id="CAG5124491.1"/>
    </source>
</evidence>
<evidence type="ECO:0000313" key="11">
    <source>
        <dbReference type="Proteomes" id="UP000678393"/>
    </source>
</evidence>
<evidence type="ECO:0000256" key="8">
    <source>
        <dbReference type="ARBA" id="ARBA00043224"/>
    </source>
</evidence>
<dbReference type="InterPro" id="IPR000868">
    <property type="entry name" value="Isochorismatase-like_dom"/>
</dbReference>
<protein>
    <recommendedName>
        <fullName evidence="7">nicotinamidase</fullName>
        <ecNumber evidence="7">3.5.1.19</ecNumber>
    </recommendedName>
    <alternativeName>
        <fullName evidence="8">Nicotinamide deamidase</fullName>
    </alternativeName>
</protein>
<name>A0A8S3ZBN6_9EUPU</name>
<proteinExistence type="inferred from homology"/>
<dbReference type="SUPFAM" id="SSF52499">
    <property type="entry name" value="Isochorismatase-like hydrolases"/>
    <property type="match status" value="1"/>
</dbReference>
<dbReference type="AlphaFoldDB" id="A0A8S3ZBN6"/>
<comment type="similarity">
    <text evidence="1">Belongs to the isochorismatase family.</text>
</comment>
<accession>A0A8S3ZBN6</accession>
<dbReference type="Gene3D" id="1.10.238.10">
    <property type="entry name" value="EF-hand"/>
    <property type="match status" value="1"/>
</dbReference>
<dbReference type="InterPro" id="IPR002048">
    <property type="entry name" value="EF_hand_dom"/>
</dbReference>
<dbReference type="PROSITE" id="PS50222">
    <property type="entry name" value="EF_HAND_2"/>
    <property type="match status" value="2"/>
</dbReference>
<evidence type="ECO:0000256" key="4">
    <source>
        <dbReference type="ARBA" id="ARBA00022801"/>
    </source>
</evidence>
<dbReference type="EC" id="3.5.1.19" evidence="7"/>
<dbReference type="EMBL" id="CAJHNH020001780">
    <property type="protein sequence ID" value="CAG5124491.1"/>
    <property type="molecule type" value="Genomic_DNA"/>
</dbReference>
<dbReference type="CDD" id="cd01011">
    <property type="entry name" value="nicotinamidase"/>
    <property type="match status" value="1"/>
</dbReference>
<reference evidence="10" key="1">
    <citation type="submission" date="2021-04" db="EMBL/GenBank/DDBJ databases">
        <authorList>
            <consortium name="Molecular Ecology Group"/>
        </authorList>
    </citation>
    <scope>NUCLEOTIDE SEQUENCE</scope>
</reference>
<dbReference type="InterPro" id="IPR018247">
    <property type="entry name" value="EF_Hand_1_Ca_BS"/>
</dbReference>
<evidence type="ECO:0000256" key="2">
    <source>
        <dbReference type="ARBA" id="ARBA00022642"/>
    </source>
</evidence>
<comment type="pathway">
    <text evidence="6">Cofactor biosynthesis; nicotinate biosynthesis; nicotinate from nicotinamide: step 1/1.</text>
</comment>
<evidence type="ECO:0000256" key="7">
    <source>
        <dbReference type="ARBA" id="ARBA00039017"/>
    </source>
</evidence>
<dbReference type="Proteomes" id="UP000678393">
    <property type="component" value="Unassembled WGS sequence"/>
</dbReference>
<comment type="caution">
    <text evidence="10">The sequence shown here is derived from an EMBL/GenBank/DDBJ whole genome shotgun (WGS) entry which is preliminary data.</text>
</comment>
<dbReference type="PROSITE" id="PS00018">
    <property type="entry name" value="EF_HAND_1"/>
    <property type="match status" value="2"/>
</dbReference>
<sequence>MSIFNKYTGEGFVDDAQSYTRVFNYFDKNRDGFIDTEEFHDLLKNLLISDVDHQQQQQPVTHGDAELLFSALDLDSDGKISLTEFQAAWQYWFRQILSPVTALVIVDVQNDFISGSLSLCNCSAGQDGSVVIPIINKLLDQSLFDVIVYTYDWHPEDHISFIDNVYNRKLHPTSTVLRENARLFDRVVFDIDGAPREQILWPRHCLQESWGAELHPDLRVDMKSFHLKKGTNSDVDSYSAFWDNEKLYKTQLSSILQDRHVTDVYICGLAYDVCVGHTAIHAVEHGFRTILIEDASRGVSLDGIAKMRNELMAKGVYFAESHQVPSLVKAELRPLCLVVQAAVNYKLARKLVNDKLFNS</sequence>
<keyword evidence="5" id="KW-0106">Calcium</keyword>
<dbReference type="GO" id="GO:0019363">
    <property type="term" value="P:pyridine nucleotide biosynthetic process"/>
    <property type="evidence" value="ECO:0007669"/>
    <property type="project" value="UniProtKB-KW"/>
</dbReference>
<dbReference type="Pfam" id="PF13499">
    <property type="entry name" value="EF-hand_7"/>
    <property type="match status" value="1"/>
</dbReference>
<dbReference type="InterPro" id="IPR036380">
    <property type="entry name" value="Isochorismatase-like_sf"/>
</dbReference>
<feature type="domain" description="EF-hand" evidence="9">
    <location>
        <begin position="14"/>
        <end position="49"/>
    </location>
</feature>
<dbReference type="GO" id="GO:0008936">
    <property type="term" value="F:nicotinamidase activity"/>
    <property type="evidence" value="ECO:0007669"/>
    <property type="project" value="UniProtKB-EC"/>
</dbReference>